<proteinExistence type="predicted"/>
<dbReference type="STRING" id="543877.AM2010_67"/>
<dbReference type="PATRIC" id="fig|543877.4.peg.69"/>
<name>A0A0G3X6D6_9SPHN</name>
<gene>
    <name evidence="3" type="ORF">AM2010_67</name>
</gene>
<evidence type="ECO:0000256" key="2">
    <source>
        <dbReference type="SAM" id="SignalP"/>
    </source>
</evidence>
<evidence type="ECO:0000313" key="3">
    <source>
        <dbReference type="EMBL" id="AKM06159.1"/>
    </source>
</evidence>
<dbReference type="AlphaFoldDB" id="A0A0G3X6D6"/>
<evidence type="ECO:0000256" key="1">
    <source>
        <dbReference type="SAM" id="MobiDB-lite"/>
    </source>
</evidence>
<keyword evidence="4" id="KW-1185">Reference proteome</keyword>
<dbReference type="RefSeq" id="WP_053043812.1">
    <property type="nucleotide sequence ID" value="NZ_CP011805.1"/>
</dbReference>
<sequence length="95" mass="9820" precursor="true">MKTLALPALAATALSLGACSEANAPTPTDAETETMVEETVVPVTEETTIVTERQAREGGDTVTLDENGVEADIGDGDTRVRADVDGDPSLTVETD</sequence>
<feature type="chain" id="PRO_5005186245" evidence="2">
    <location>
        <begin position="25"/>
        <end position="95"/>
    </location>
</feature>
<feature type="signal peptide" evidence="2">
    <location>
        <begin position="1"/>
        <end position="24"/>
    </location>
</feature>
<dbReference type="Proteomes" id="UP000037643">
    <property type="component" value="Chromosome"/>
</dbReference>
<dbReference type="PROSITE" id="PS51257">
    <property type="entry name" value="PROKAR_LIPOPROTEIN"/>
    <property type="match status" value="1"/>
</dbReference>
<dbReference type="OrthoDB" id="7433554at2"/>
<dbReference type="EMBL" id="CP011805">
    <property type="protein sequence ID" value="AKM06159.1"/>
    <property type="molecule type" value="Genomic_DNA"/>
</dbReference>
<feature type="region of interest" description="Disordered" evidence="1">
    <location>
        <begin position="66"/>
        <end position="95"/>
    </location>
</feature>
<protein>
    <submittedName>
        <fullName evidence="3">Uncharacterized protein</fullName>
    </submittedName>
</protein>
<reference evidence="3 4" key="1">
    <citation type="submission" date="2015-06" db="EMBL/GenBank/DDBJ databases">
        <authorList>
            <person name="Kim K.M."/>
        </authorList>
    </citation>
    <scope>NUCLEOTIDE SEQUENCE [LARGE SCALE GENOMIC DNA]</scope>
    <source>
        <strain evidence="3 4">KCTC 22370</strain>
    </source>
</reference>
<organism evidence="3 4">
    <name type="scientific">Pelagerythrobacter marensis</name>
    <dbReference type="NCBI Taxonomy" id="543877"/>
    <lineage>
        <taxon>Bacteria</taxon>
        <taxon>Pseudomonadati</taxon>
        <taxon>Pseudomonadota</taxon>
        <taxon>Alphaproteobacteria</taxon>
        <taxon>Sphingomonadales</taxon>
        <taxon>Erythrobacteraceae</taxon>
        <taxon>Pelagerythrobacter</taxon>
    </lineage>
</organism>
<evidence type="ECO:0000313" key="4">
    <source>
        <dbReference type="Proteomes" id="UP000037643"/>
    </source>
</evidence>
<accession>A0A0G3X6D6</accession>
<dbReference type="KEGG" id="amx:AM2010_67"/>
<keyword evidence="2" id="KW-0732">Signal</keyword>